<evidence type="ECO:0000313" key="3">
    <source>
        <dbReference type="EMBL" id="GAV29046.1"/>
    </source>
</evidence>
<dbReference type="GO" id="GO:0008270">
    <property type="term" value="F:zinc ion binding"/>
    <property type="evidence" value="ECO:0007669"/>
    <property type="project" value="UniProtKB-KW"/>
</dbReference>
<evidence type="ECO:0000313" key="4">
    <source>
        <dbReference type="Proteomes" id="UP000186136"/>
    </source>
</evidence>
<dbReference type="GO" id="GO:0003676">
    <property type="term" value="F:nucleic acid binding"/>
    <property type="evidence" value="ECO:0007669"/>
    <property type="project" value="InterPro"/>
</dbReference>
<dbReference type="EMBL" id="BDGI01000097">
    <property type="protein sequence ID" value="GAV29046.1"/>
    <property type="molecule type" value="Genomic_DNA"/>
</dbReference>
<organism evidence="3 4">
    <name type="scientific">Pichia membranifaciens</name>
    <dbReference type="NCBI Taxonomy" id="4926"/>
    <lineage>
        <taxon>Eukaryota</taxon>
        <taxon>Fungi</taxon>
        <taxon>Dikarya</taxon>
        <taxon>Ascomycota</taxon>
        <taxon>Saccharomycotina</taxon>
        <taxon>Pichiomycetes</taxon>
        <taxon>Pichiales</taxon>
        <taxon>Pichiaceae</taxon>
        <taxon>Pichia</taxon>
    </lineage>
</organism>
<dbReference type="Proteomes" id="UP000186136">
    <property type="component" value="Unassembled WGS sequence"/>
</dbReference>
<proteinExistence type="predicted"/>
<evidence type="ECO:0000259" key="2">
    <source>
        <dbReference type="PROSITE" id="PS50158"/>
    </source>
</evidence>
<gene>
    <name evidence="3" type="ORF">PMKS-002525</name>
</gene>
<evidence type="ECO:0000256" key="1">
    <source>
        <dbReference type="PROSITE-ProRule" id="PRU00047"/>
    </source>
</evidence>
<keyword evidence="1" id="KW-0479">Metal-binding</keyword>
<feature type="domain" description="CCHC-type" evidence="2">
    <location>
        <begin position="21"/>
        <end position="34"/>
    </location>
</feature>
<dbReference type="Pfam" id="PF00098">
    <property type="entry name" value="zf-CCHC"/>
    <property type="match status" value="1"/>
</dbReference>
<sequence>MHGSVFAASSKKSSANRLKRYKCQKRGHVARDCPAADCETGKTVALVNSPSYILDSGATLHISNTRVHFADLFCLWIYYWNFVQRSWFHQVFHPATSKILTVTDVCCVPKATQNLIPIKKASPSGTFTFSHEAVHNMSSSDDEASKIATACGLALYEFDYVLVIGDVLTVPGVHFHAALGQTSPAIMRRLEFPSGPTLVECSCCASGKVTRVLPKQLSSPRSKAPLPLIHADVSGPVSIPGFGAEKYFLAIVDDFFRWFPSDPYEYEVSTNAYVQNFILTAENHISSCGLKVSQFVLIKALSSLTRQLTNFILTKESLIS</sequence>
<dbReference type="AlphaFoldDB" id="A0A1Q2YHL6"/>
<accession>A0A1Q2YHL6</accession>
<name>A0A1Q2YHL6_9ASCO</name>
<keyword evidence="1" id="KW-0862">Zinc</keyword>
<keyword evidence="4" id="KW-1185">Reference proteome</keyword>
<dbReference type="OrthoDB" id="5423336at2759"/>
<reference evidence="3 4" key="1">
    <citation type="submission" date="2016-08" db="EMBL/GenBank/DDBJ databases">
        <title>Whole genome shotgun sequence of Pichia membranifaciens KS47-1.</title>
        <authorList>
            <person name="Konishi M."/>
            <person name="Ishida M."/>
            <person name="Arakawa T."/>
            <person name="Kato Y."/>
            <person name="Horiuchi J."/>
        </authorList>
    </citation>
    <scope>NUCLEOTIDE SEQUENCE [LARGE SCALE GENOMIC DNA]</scope>
    <source>
        <strain evidence="3 4">KS47-1</strain>
    </source>
</reference>
<comment type="caution">
    <text evidence="3">The sequence shown here is derived from an EMBL/GenBank/DDBJ whole genome shotgun (WGS) entry which is preliminary data.</text>
</comment>
<dbReference type="PROSITE" id="PS50158">
    <property type="entry name" value="ZF_CCHC"/>
    <property type="match status" value="1"/>
</dbReference>
<dbReference type="InterPro" id="IPR001878">
    <property type="entry name" value="Znf_CCHC"/>
</dbReference>
<keyword evidence="1" id="KW-0863">Zinc-finger</keyword>
<protein>
    <recommendedName>
        <fullName evidence="2">CCHC-type domain-containing protein</fullName>
    </recommendedName>
</protein>